<evidence type="ECO:0000256" key="7">
    <source>
        <dbReference type="ARBA" id="ARBA00022840"/>
    </source>
</evidence>
<dbReference type="STRING" id="632772.ROP_15200"/>
<dbReference type="PANTHER" id="PTHR30591">
    <property type="entry name" value="RECBCD ENZYME SUBUNIT RECC"/>
    <property type="match status" value="1"/>
</dbReference>
<organism evidence="12 13">
    <name type="scientific">Rhodococcus opacus (strain B4)</name>
    <dbReference type="NCBI Taxonomy" id="632772"/>
    <lineage>
        <taxon>Bacteria</taxon>
        <taxon>Bacillati</taxon>
        <taxon>Actinomycetota</taxon>
        <taxon>Actinomycetes</taxon>
        <taxon>Mycobacteriales</taxon>
        <taxon>Nocardiaceae</taxon>
        <taxon>Rhodococcus</taxon>
    </lineage>
</organism>
<reference evidence="12 13" key="1">
    <citation type="submission" date="2009-03" db="EMBL/GenBank/DDBJ databases">
        <title>Comparison of the complete genome sequences of Rhodococcus erythropolis PR4 and Rhodococcus opacus B4.</title>
        <authorList>
            <person name="Takarada H."/>
            <person name="Sekine M."/>
            <person name="Hosoyama A."/>
            <person name="Yamada R."/>
            <person name="Fujisawa T."/>
            <person name="Omata S."/>
            <person name="Shimizu A."/>
            <person name="Tsukatani N."/>
            <person name="Tanikawa S."/>
            <person name="Fujita N."/>
            <person name="Harayama S."/>
        </authorList>
    </citation>
    <scope>NUCLEOTIDE SEQUENCE [LARGE SCALE GENOMIC DNA]</scope>
    <source>
        <strain evidence="12 13">B4</strain>
    </source>
</reference>
<evidence type="ECO:0000256" key="2">
    <source>
        <dbReference type="ARBA" id="ARBA00022741"/>
    </source>
</evidence>
<evidence type="ECO:0000259" key="11">
    <source>
        <dbReference type="Pfam" id="PF17946"/>
    </source>
</evidence>
<evidence type="ECO:0000313" key="13">
    <source>
        <dbReference type="Proteomes" id="UP000002212"/>
    </source>
</evidence>
<comment type="miscellaneous">
    <text evidence="10">In the RecBCD complex, RecB has a slow 3'-5' helicase, an exonuclease activity and loads RecA onto ssDNA, RecD has a fast 5'-3' helicase activity, while RecC stimulates the ATPase and processivity of the RecB helicase and contributes to recognition of the Chi site.</text>
</comment>
<dbReference type="InterPro" id="IPR027417">
    <property type="entry name" value="P-loop_NTPase"/>
</dbReference>
<dbReference type="HOGENOM" id="CLU_007513_1_0_11"/>
<dbReference type="InterPro" id="IPR011335">
    <property type="entry name" value="Restrct_endonuc-II-like"/>
</dbReference>
<keyword evidence="3 10" id="KW-0227">DNA damage</keyword>
<evidence type="ECO:0000256" key="6">
    <source>
        <dbReference type="ARBA" id="ARBA00022839"/>
    </source>
</evidence>
<dbReference type="SUPFAM" id="SSF52980">
    <property type="entry name" value="Restriction endonuclease-like"/>
    <property type="match status" value="1"/>
</dbReference>
<dbReference type="PATRIC" id="fig|632772.20.peg.1599"/>
<dbReference type="GO" id="GO:0008854">
    <property type="term" value="F:exodeoxyribonuclease V activity"/>
    <property type="evidence" value="ECO:0007669"/>
    <property type="project" value="InterPro"/>
</dbReference>
<dbReference type="InterPro" id="IPR013986">
    <property type="entry name" value="DExx_box_DNA_helicase_dom_sf"/>
</dbReference>
<dbReference type="NCBIfam" id="TIGR01450">
    <property type="entry name" value="recC"/>
    <property type="match status" value="1"/>
</dbReference>
<dbReference type="Pfam" id="PF04257">
    <property type="entry name" value="Exonuc_V_gamma"/>
    <property type="match status" value="1"/>
</dbReference>
<evidence type="ECO:0000256" key="8">
    <source>
        <dbReference type="ARBA" id="ARBA00023125"/>
    </source>
</evidence>
<dbReference type="GO" id="GO:0000724">
    <property type="term" value="P:double-strand break repair via homologous recombination"/>
    <property type="evidence" value="ECO:0007669"/>
    <property type="project" value="UniProtKB-UniRule"/>
</dbReference>
<dbReference type="GO" id="GO:0003677">
    <property type="term" value="F:DNA binding"/>
    <property type="evidence" value="ECO:0007669"/>
    <property type="project" value="UniProtKB-UniRule"/>
</dbReference>
<dbReference type="Gene3D" id="3.40.50.10930">
    <property type="match status" value="1"/>
</dbReference>
<dbReference type="InterPro" id="IPR006697">
    <property type="entry name" value="RecC"/>
</dbReference>
<dbReference type="SUPFAM" id="SSF52540">
    <property type="entry name" value="P-loop containing nucleoside triphosphate hydrolases"/>
    <property type="match status" value="2"/>
</dbReference>
<dbReference type="PANTHER" id="PTHR30591:SF1">
    <property type="entry name" value="RECBCD ENZYME SUBUNIT RECC"/>
    <property type="match status" value="1"/>
</dbReference>
<keyword evidence="7 10" id="KW-0067">ATP-binding</keyword>
<gene>
    <name evidence="10 12" type="primary">recC</name>
    <name evidence="12" type="ordered locus">ROP_15200</name>
</gene>
<accession>C1AXR3</accession>
<proteinExistence type="inferred from homology"/>
<comment type="similarity">
    <text evidence="10">Belongs to the RecC family.</text>
</comment>
<dbReference type="RefSeq" id="WP_012688739.1">
    <property type="nucleotide sequence ID" value="NC_012522.1"/>
</dbReference>
<keyword evidence="4 10" id="KW-0378">Hydrolase</keyword>
<evidence type="ECO:0000256" key="1">
    <source>
        <dbReference type="ARBA" id="ARBA00022722"/>
    </source>
</evidence>
<dbReference type="Gene3D" id="3.40.50.300">
    <property type="entry name" value="P-loop containing nucleotide triphosphate hydrolases"/>
    <property type="match status" value="2"/>
</dbReference>
<name>C1AXR3_RHOOB</name>
<dbReference type="OrthoDB" id="9762834at2"/>
<dbReference type="AlphaFoldDB" id="C1AXR3"/>
<feature type="domain" description="RecC C-terminal" evidence="11">
    <location>
        <begin position="794"/>
        <end position="1021"/>
    </location>
</feature>
<dbReference type="EMBL" id="AP011115">
    <property type="protein sequence ID" value="BAH49767.1"/>
    <property type="molecule type" value="Genomic_DNA"/>
</dbReference>
<evidence type="ECO:0000256" key="4">
    <source>
        <dbReference type="ARBA" id="ARBA00022801"/>
    </source>
</evidence>
<dbReference type="Proteomes" id="UP000002212">
    <property type="component" value="Chromosome"/>
</dbReference>
<keyword evidence="6 10" id="KW-0269">Exonuclease</keyword>
<dbReference type="HAMAP" id="MF_01486">
    <property type="entry name" value="RecC"/>
    <property type="match status" value="1"/>
</dbReference>
<sequence length="1089" mass="117498">MLVLHRAERSTTLASALGDVLSTPLSDPFAREIVAVPAKGVERWLTQRLSTALGARPGVGDGVAANIDFPSPARLVDECLAAATGVSADDDPWHPSRVLWALLAVVDDCLDEPWCAVLAKHLGHCRPGSDPDDHRPGRRYATALHLTDLYRSYAAQRPEMLVDWAAGRDTDGAGGSLDDDLLWQAELWRRLRARIGGPAPAERLDSACARLREEPDLVELPGRLSLFGPTRLATDQLAVIAALAVNRDVHLWLPHPSPALWSSLSTAGGVLARADDRTALSVTHLLLSSLARDVRELESRLTRLDVDDLHHPGPPPPDSLLGRLQADVRDDRAPALSECTADASVQVHACHGPARQVEVLRECLLHLFEDDPTLEPRDVLVMCPDVESYAPLIRAAFGQDVLGHPGHRLRVRLADRALHQTNPVLAVVSSLLELADARVTASQILDLSAAAPVRRRFRFGDDDLERIREWATATGARWGIGPRQRAAFGLGDFPQNTFTTALDRILLGAAADESEGEWLALALPLDDVDSNDIDLTGRLAEFVDRLDVALRGLAGPQSVAAWSSALTRALDLLVDVSAGDTWQLAQARRELGAAMEHGGDTVLRLSDVRAMLATRLAGRPTRANFRTGELTVCTMVPMRSVPHRVVVLLGLDDEVFPRGASVDGDDVLARNPLIGERDPRSEDRQLLLDAVMSASEKLLLFYTGADPVTGMSRPPAIPLSELLDAVAATAGSDALPAIVTRHPLQPFDARNFRPEHPFSFDRAALAGARAAQYPPEPEPAFLPAPLGPPQRGDVVDLADLVAFLVHPTQAFLRQRLGLRVPDEDEDLADALDVAPDPLARWDLGQRMLVARLSGTEPADFRAAEWRRGTLPPFKLGESVLGDIERAVESLVAVSGSVHVGRAETVDVDVALGNGRRLTGTVGGVHGSVIANTTYSRLGPKHRLTAWAQLLAVAASDRDGDTEWTAVTTGRGSYSRPAWRSTLTAPENAAEELVRLVELRDAGLHAPLPIATGASAAYAERRYGGSGMEDAIEAARKEWSSDFGDARDRHITYVYGASPGIDVLGDAVTIENYARQLWAPLLTAETLAQP</sequence>
<keyword evidence="8 10" id="KW-0238">DNA-binding</keyword>
<evidence type="ECO:0000256" key="9">
    <source>
        <dbReference type="ARBA" id="ARBA00023204"/>
    </source>
</evidence>
<protein>
    <recommendedName>
        <fullName evidence="10">RecBCD enzyme subunit RecC</fullName>
    </recommendedName>
    <alternativeName>
        <fullName evidence="10">Exonuclease V subunit RecC</fullName>
        <shortName evidence="10">ExoV subunit RecC</shortName>
    </alternativeName>
    <alternativeName>
        <fullName evidence="10">Helicase/nuclease RecBCD subunit RecC</fullName>
    </alternativeName>
</protein>
<dbReference type="KEGG" id="rop:ROP_15200"/>
<dbReference type="GO" id="GO:0005524">
    <property type="term" value="F:ATP binding"/>
    <property type="evidence" value="ECO:0007669"/>
    <property type="project" value="UniProtKB-UniRule"/>
</dbReference>
<evidence type="ECO:0000256" key="10">
    <source>
        <dbReference type="HAMAP-Rule" id="MF_01486"/>
    </source>
</evidence>
<dbReference type="GO" id="GO:0009338">
    <property type="term" value="C:exodeoxyribonuclease V complex"/>
    <property type="evidence" value="ECO:0007669"/>
    <property type="project" value="InterPro"/>
</dbReference>
<dbReference type="InterPro" id="IPR041500">
    <property type="entry name" value="RecC_C"/>
</dbReference>
<evidence type="ECO:0000256" key="5">
    <source>
        <dbReference type="ARBA" id="ARBA00022806"/>
    </source>
</evidence>
<dbReference type="PIRSF" id="PIRSF000980">
    <property type="entry name" value="RecC"/>
    <property type="match status" value="1"/>
</dbReference>
<keyword evidence="1 10" id="KW-0540">Nuclease</keyword>
<dbReference type="GO" id="GO:0003678">
    <property type="term" value="F:DNA helicase activity"/>
    <property type="evidence" value="ECO:0007669"/>
    <property type="project" value="UniProtKB-UniRule"/>
</dbReference>
<comment type="function">
    <text evidence="10">A helicase/nuclease that prepares dsDNA breaks (DSB) for recombinational DNA repair. Binds to DSBs and unwinds DNA via a highly rapid and processive ATP-dependent bidirectional helicase activity. Unwinds dsDNA until it encounters a Chi (crossover hotspot instigator) sequence from the 3' direction. Cuts ssDNA a few nucleotides 3' to the Chi site. The properties and activities of the enzyme are changed at Chi. The Chi-altered holoenzyme produces a long 3'-ssDNA overhang and facilitates RecA-binding to the ssDNA for homologous DNA recombination and repair. Holoenzyme degrades any linearized DNA that is unable to undergo homologous recombination. In the holoenzyme this subunit recognizes the wild-type Chi sequence, and when added to isolated RecB increases its ATP-dependent helicase processivity.</text>
</comment>
<dbReference type="Gene3D" id="1.10.10.160">
    <property type="match status" value="1"/>
</dbReference>
<keyword evidence="9 10" id="KW-0234">DNA repair</keyword>
<evidence type="ECO:0000256" key="3">
    <source>
        <dbReference type="ARBA" id="ARBA00022763"/>
    </source>
</evidence>
<keyword evidence="5 10" id="KW-0347">Helicase</keyword>
<keyword evidence="2 10" id="KW-0547">Nucleotide-binding</keyword>
<comment type="subunit">
    <text evidence="10">Heterotrimer of RecB, RecC and RecD. All subunits contribute to DNA-binding.</text>
</comment>
<evidence type="ECO:0000313" key="12">
    <source>
        <dbReference type="EMBL" id="BAH49767.1"/>
    </source>
</evidence>
<dbReference type="Pfam" id="PF17946">
    <property type="entry name" value="RecC_C"/>
    <property type="match status" value="1"/>
</dbReference>